<reference evidence="1 2" key="1">
    <citation type="submission" date="2020-04" db="EMBL/GenBank/DDBJ databases">
        <authorList>
            <person name="De Canck E."/>
        </authorList>
    </citation>
    <scope>NUCLEOTIDE SEQUENCE [LARGE SCALE GENOMIC DNA]</scope>
    <source>
        <strain evidence="1 2">LMG 28688</strain>
    </source>
</reference>
<gene>
    <name evidence="1" type="ORF">LMG28688_05243</name>
</gene>
<dbReference type="AlphaFoldDB" id="A0A6J5GH55"/>
<dbReference type="Proteomes" id="UP000494119">
    <property type="component" value="Unassembled WGS sequence"/>
</dbReference>
<dbReference type="InterPro" id="IPR011008">
    <property type="entry name" value="Dimeric_a/b-barrel"/>
</dbReference>
<sequence>MVDVIDFIETSDAPAARAVWLAVCDFLSMQPGYIAGELLETIRSVQPRTDVKFTSICQWESAEAWQAARTLARQDAGLSRIRASTPAKFTAFNGVLQAGCGYDVQSGSAGSMVLVDVVYMNEERMEGYAQMWARAKAFMCKQDAYLGASLYRTIDLSNDIKYVNIARWGTMEHFFKALDTPEFYEILGDYAQDFALYLSNSSTCVLGGTNFTNRPSEIAK</sequence>
<name>A0A6J5GH55_9BURK</name>
<evidence type="ECO:0000313" key="2">
    <source>
        <dbReference type="Proteomes" id="UP000494119"/>
    </source>
</evidence>
<protein>
    <recommendedName>
        <fullName evidence="3">ABM domain-containing protein</fullName>
    </recommendedName>
</protein>
<dbReference type="Gene3D" id="3.30.70.100">
    <property type="match status" value="2"/>
</dbReference>
<organism evidence="1 2">
    <name type="scientific">Paraburkholderia caffeinitolerans</name>
    <dbReference type="NCBI Taxonomy" id="1723730"/>
    <lineage>
        <taxon>Bacteria</taxon>
        <taxon>Pseudomonadati</taxon>
        <taxon>Pseudomonadota</taxon>
        <taxon>Betaproteobacteria</taxon>
        <taxon>Burkholderiales</taxon>
        <taxon>Burkholderiaceae</taxon>
        <taxon>Paraburkholderia</taxon>
    </lineage>
</organism>
<evidence type="ECO:0008006" key="3">
    <source>
        <dbReference type="Google" id="ProtNLM"/>
    </source>
</evidence>
<keyword evidence="2" id="KW-1185">Reference proteome</keyword>
<accession>A0A6J5GH55</accession>
<evidence type="ECO:0000313" key="1">
    <source>
        <dbReference type="EMBL" id="CAB3800781.1"/>
    </source>
</evidence>
<proteinExistence type="predicted"/>
<dbReference type="EMBL" id="CADIKL010000033">
    <property type="protein sequence ID" value="CAB3800781.1"/>
    <property type="molecule type" value="Genomic_DNA"/>
</dbReference>
<dbReference type="RefSeq" id="WP_175197142.1">
    <property type="nucleotide sequence ID" value="NZ_CADIKL010000033.1"/>
</dbReference>
<dbReference type="SUPFAM" id="SSF54909">
    <property type="entry name" value="Dimeric alpha+beta barrel"/>
    <property type="match status" value="2"/>
</dbReference>